<feature type="compositionally biased region" description="Basic residues" evidence="1">
    <location>
        <begin position="81"/>
        <end position="90"/>
    </location>
</feature>
<gene>
    <name evidence="2" type="ORF">CPAG_03185</name>
</gene>
<accession>A0A0J6F9G0</accession>
<reference evidence="3" key="2">
    <citation type="journal article" date="2009" name="Genome Res.">
        <title>Comparative genomic analyses of the human fungal pathogens Coccidioides and their relatives.</title>
        <authorList>
            <person name="Sharpton T.J."/>
            <person name="Stajich J.E."/>
            <person name="Rounsley S.D."/>
            <person name="Gardner M.J."/>
            <person name="Wortman J.R."/>
            <person name="Jordar V.S."/>
            <person name="Maiti R."/>
            <person name="Kodira C.D."/>
            <person name="Neafsey D.E."/>
            <person name="Zeng Q."/>
            <person name="Hung C.-Y."/>
            <person name="McMahan C."/>
            <person name="Muszewska A."/>
            <person name="Grynberg M."/>
            <person name="Mandel M.A."/>
            <person name="Kellner E.M."/>
            <person name="Barker B.M."/>
            <person name="Galgiani J.N."/>
            <person name="Orbach M.J."/>
            <person name="Kirkland T.N."/>
            <person name="Cole G.T."/>
            <person name="Henn M.R."/>
            <person name="Birren B.W."/>
            <person name="Taylor J.W."/>
        </authorList>
    </citation>
    <scope>NUCLEOTIDE SEQUENCE [LARGE SCALE GENOMIC DNA]</scope>
    <source>
        <strain evidence="3">RMSCC 3488</strain>
    </source>
</reference>
<sequence>MITAHEYANMTPCLTTRKAPVPGACPSAIYALRLGMDLDHGRSALGAFRWSPTSRQTKQPSESSLPTADQLEPLLAATIRPGHRVTRAQRLRPGDPSERHNRNRSIK</sequence>
<organism evidence="2 3">
    <name type="scientific">Coccidioides posadasii RMSCC 3488</name>
    <dbReference type="NCBI Taxonomy" id="454284"/>
    <lineage>
        <taxon>Eukaryota</taxon>
        <taxon>Fungi</taxon>
        <taxon>Dikarya</taxon>
        <taxon>Ascomycota</taxon>
        <taxon>Pezizomycotina</taxon>
        <taxon>Eurotiomycetes</taxon>
        <taxon>Eurotiomycetidae</taxon>
        <taxon>Onygenales</taxon>
        <taxon>Onygenaceae</taxon>
        <taxon>Coccidioides</taxon>
    </lineage>
</organism>
<dbReference type="AlphaFoldDB" id="A0A0J6F9G0"/>
<proteinExistence type="predicted"/>
<protein>
    <submittedName>
        <fullName evidence="2">Uncharacterized protein</fullName>
    </submittedName>
</protein>
<evidence type="ECO:0000313" key="3">
    <source>
        <dbReference type="Proteomes" id="UP000054567"/>
    </source>
</evidence>
<dbReference type="VEuPathDB" id="FungiDB:CPAG_03185"/>
<dbReference type="EMBL" id="DS268110">
    <property type="protein sequence ID" value="KMM66848.1"/>
    <property type="molecule type" value="Genomic_DNA"/>
</dbReference>
<feature type="compositionally biased region" description="Polar residues" evidence="1">
    <location>
        <begin position="51"/>
        <end position="67"/>
    </location>
</feature>
<feature type="region of interest" description="Disordered" evidence="1">
    <location>
        <begin position="49"/>
        <end position="107"/>
    </location>
</feature>
<reference evidence="2 3" key="1">
    <citation type="submission" date="2007-06" db="EMBL/GenBank/DDBJ databases">
        <title>The Genome Sequence of Coccidioides posadasii RMSCC_3488.</title>
        <authorList>
            <consortium name="Coccidioides Genome Resources Consortium"/>
            <consortium name="The Broad Institute Genome Sequencing Platform"/>
            <person name="Henn M.R."/>
            <person name="Sykes S."/>
            <person name="Young S."/>
            <person name="Jaffe D."/>
            <person name="Berlin A."/>
            <person name="Alvarez P."/>
            <person name="Butler J."/>
            <person name="Gnerre S."/>
            <person name="Grabherr M."/>
            <person name="Mauceli E."/>
            <person name="Brockman W."/>
            <person name="Kodira C."/>
            <person name="Alvarado L."/>
            <person name="Zeng Q."/>
            <person name="Crawford M."/>
            <person name="Antoine C."/>
            <person name="Devon K."/>
            <person name="Galgiani J."/>
            <person name="Orsborn K."/>
            <person name="Lewis M.L."/>
            <person name="Nusbaum C."/>
            <person name="Galagan J."/>
            <person name="Birren B."/>
        </authorList>
    </citation>
    <scope>NUCLEOTIDE SEQUENCE [LARGE SCALE GENOMIC DNA]</scope>
    <source>
        <strain evidence="2 3">RMSCC 3488</strain>
    </source>
</reference>
<dbReference type="Proteomes" id="UP000054567">
    <property type="component" value="Unassembled WGS sequence"/>
</dbReference>
<evidence type="ECO:0000256" key="1">
    <source>
        <dbReference type="SAM" id="MobiDB-lite"/>
    </source>
</evidence>
<evidence type="ECO:0000313" key="2">
    <source>
        <dbReference type="EMBL" id="KMM66848.1"/>
    </source>
</evidence>
<name>A0A0J6F9G0_COCPO</name>
<reference evidence="3" key="3">
    <citation type="journal article" date="2010" name="Genome Res.">
        <title>Population genomic sequencing of Coccidioides fungi reveals recent hybridization and transposon control.</title>
        <authorList>
            <person name="Neafsey D.E."/>
            <person name="Barker B.M."/>
            <person name="Sharpton T.J."/>
            <person name="Stajich J.E."/>
            <person name="Park D.J."/>
            <person name="Whiston E."/>
            <person name="Hung C.-Y."/>
            <person name="McMahan C."/>
            <person name="White J."/>
            <person name="Sykes S."/>
            <person name="Heiman D."/>
            <person name="Young S."/>
            <person name="Zeng Q."/>
            <person name="Abouelleil A."/>
            <person name="Aftuck L."/>
            <person name="Bessette D."/>
            <person name="Brown A."/>
            <person name="FitzGerald M."/>
            <person name="Lui A."/>
            <person name="Macdonald J.P."/>
            <person name="Priest M."/>
            <person name="Orbach M.J."/>
            <person name="Galgiani J.N."/>
            <person name="Kirkland T.N."/>
            <person name="Cole G.T."/>
            <person name="Birren B.W."/>
            <person name="Henn M.R."/>
            <person name="Taylor J.W."/>
            <person name="Rounsley S.D."/>
        </authorList>
    </citation>
    <scope>NUCLEOTIDE SEQUENCE [LARGE SCALE GENOMIC DNA]</scope>
    <source>
        <strain evidence="3">RMSCC 3488</strain>
    </source>
</reference>